<dbReference type="AlphaFoldDB" id="A0A9D3T795"/>
<dbReference type="Gene3D" id="6.10.140.1060">
    <property type="match status" value="1"/>
</dbReference>
<accession>A0A9D3T795</accession>
<evidence type="ECO:0000256" key="10">
    <source>
        <dbReference type="ARBA" id="ARBA00023069"/>
    </source>
</evidence>
<gene>
    <name evidence="17" type="ORF">MATL_G00131760</name>
</gene>
<keyword evidence="10" id="KW-0969">Cilium</keyword>
<evidence type="ECO:0000256" key="7">
    <source>
        <dbReference type="ARBA" id="ARBA00022840"/>
    </source>
</evidence>
<evidence type="ECO:0000259" key="15">
    <source>
        <dbReference type="Pfam" id="PF12777"/>
    </source>
</evidence>
<evidence type="ECO:0000256" key="14">
    <source>
        <dbReference type="SAM" id="Coils"/>
    </source>
</evidence>
<evidence type="ECO:0000256" key="2">
    <source>
        <dbReference type="ARBA" id="ARBA00008887"/>
    </source>
</evidence>
<dbReference type="FunFam" id="1.20.920.20:FF:000003">
    <property type="entry name" value="Dynein axonemal heavy chain 17"/>
    <property type="match status" value="1"/>
</dbReference>
<comment type="similarity">
    <text evidence="2">Belongs to the dynein heavy chain family.</text>
</comment>
<keyword evidence="13" id="KW-0966">Cell projection</keyword>
<dbReference type="InterPro" id="IPR024743">
    <property type="entry name" value="Dynein_HC_stalk"/>
</dbReference>
<dbReference type="PANTHER" id="PTHR45703:SF12">
    <property type="entry name" value="DYNEIN AXONEMAL HEAVY CHAIN 11"/>
    <property type="match status" value="1"/>
</dbReference>
<evidence type="ECO:0000256" key="3">
    <source>
        <dbReference type="ARBA" id="ARBA00022490"/>
    </source>
</evidence>
<evidence type="ECO:0000256" key="4">
    <source>
        <dbReference type="ARBA" id="ARBA00022701"/>
    </source>
</evidence>
<protein>
    <submittedName>
        <fullName evidence="17">Uncharacterized protein</fullName>
    </submittedName>
</protein>
<sequence>MSQVEELKVKLSSQEVELNLRSQDTEALLTKIGLQTEKVSQKRRTADAEEQRVAAIQAEVFLKQRDCETDLAKAEPALEAATAALDTLNKVNLTELKTFPNPLPAVSNVTAAVMVLLAPHGRPPKDRSWRAARAFMGKVDDFLQALVTYNKEHIPETCLNVVREEYLSNPEFHPDFVRTKSFAAAGLCAWTINIVRYYEVYCDVAPKRQALSQANTDLDAATGKLLAIRKKLHDLDANLRGLTAQFEKAAAEKVRCQEEVSRTNHTIELANRLVKGLESEHVRWTEAVQQFEAQQKTLCGDVLLTAAFVSYVGYFTLPYRQELLQASWIPFIKAQKARQAICYVPIPLTDGLDPILMLTDDATLAAWNNEGLPSDRMSTENAAILANCERWPLLIDPQQQGIKWVRNHFGPDLKVVKLGQKGYLVTIEHALAAGETVLIENLEETVDPVLDPLLGRNTIKRGRYIRIGDKECEYHSGFQLLLHTKLANPHFPPELQAQTTLINFTVTRGSLEEQLLGEVVTHERPDLEVLKSELTAQQNHFKIELKFLEDELLTRLSAAEGSFLGDTALVEKLENTKRTAANIHSKVDEAKENETKINEARELYRPAAERASLLYFIICDLSNINPMYQFSLKTFNTVFHKAIGRAERAEEVTERVHNLMEAVTYSVFLYTSQGLFERDKLTFLSQTAFQILLMRGSIDAQELDFLLRFPVDCSRGSPVQFLSPQAWGAIKTISTLEEFRGLDRDIEGSAKRWKKLVDSECPEKERFPRTGKTRAPCRSS</sequence>
<feature type="coiled-coil region" evidence="14">
    <location>
        <begin position="531"/>
        <end position="593"/>
    </location>
</feature>
<dbReference type="GO" id="GO:0031514">
    <property type="term" value="C:motile cilium"/>
    <property type="evidence" value="ECO:0007669"/>
    <property type="project" value="UniProtKB-ARBA"/>
</dbReference>
<keyword evidence="9 14" id="KW-0175">Coiled coil</keyword>
<feature type="domain" description="Dynein heavy chain ATP-binding dynein motor region" evidence="16">
    <location>
        <begin position="366"/>
        <end position="583"/>
    </location>
</feature>
<evidence type="ECO:0000313" key="17">
    <source>
        <dbReference type="EMBL" id="KAG7469714.1"/>
    </source>
</evidence>
<dbReference type="Gene3D" id="1.20.920.20">
    <property type="match status" value="1"/>
</dbReference>
<dbReference type="GO" id="GO:0045505">
    <property type="term" value="F:dynein intermediate chain binding"/>
    <property type="evidence" value="ECO:0007669"/>
    <property type="project" value="InterPro"/>
</dbReference>
<keyword evidence="7" id="KW-0067">ATP-binding</keyword>
<dbReference type="FunFam" id="3.40.50.300:FF:000049">
    <property type="entry name" value="Dynein, axonemal, heavy chain 5"/>
    <property type="match status" value="1"/>
</dbReference>
<evidence type="ECO:0000256" key="8">
    <source>
        <dbReference type="ARBA" id="ARBA00023017"/>
    </source>
</evidence>
<dbReference type="OrthoDB" id="10251809at2759"/>
<dbReference type="InterPro" id="IPR026983">
    <property type="entry name" value="DHC"/>
</dbReference>
<dbReference type="GO" id="GO:0005524">
    <property type="term" value="F:ATP binding"/>
    <property type="evidence" value="ECO:0007669"/>
    <property type="project" value="UniProtKB-KW"/>
</dbReference>
<dbReference type="GO" id="GO:0005930">
    <property type="term" value="C:axoneme"/>
    <property type="evidence" value="ECO:0007669"/>
    <property type="project" value="UniProtKB-SubCell"/>
</dbReference>
<evidence type="ECO:0000256" key="13">
    <source>
        <dbReference type="ARBA" id="ARBA00023273"/>
    </source>
</evidence>
<dbReference type="EMBL" id="JAFDVH010000010">
    <property type="protein sequence ID" value="KAG7469714.1"/>
    <property type="molecule type" value="Genomic_DNA"/>
</dbReference>
<dbReference type="InterPro" id="IPR035706">
    <property type="entry name" value="AAA_9"/>
</dbReference>
<dbReference type="Proteomes" id="UP001046870">
    <property type="component" value="Chromosome 10"/>
</dbReference>
<evidence type="ECO:0000256" key="11">
    <source>
        <dbReference type="ARBA" id="ARBA00023175"/>
    </source>
</evidence>
<keyword evidence="3" id="KW-0963">Cytoplasm</keyword>
<evidence type="ECO:0000256" key="12">
    <source>
        <dbReference type="ARBA" id="ARBA00023212"/>
    </source>
</evidence>
<name>A0A9D3T795_MEGAT</name>
<dbReference type="Pfam" id="PF12777">
    <property type="entry name" value="MT"/>
    <property type="match status" value="1"/>
</dbReference>
<feature type="domain" description="Dynein heavy chain coiled coil stalk" evidence="15">
    <location>
        <begin position="2"/>
        <end position="332"/>
    </location>
</feature>
<evidence type="ECO:0000256" key="6">
    <source>
        <dbReference type="ARBA" id="ARBA00022741"/>
    </source>
</evidence>
<keyword evidence="12" id="KW-0206">Cytoskeleton</keyword>
<reference evidence="17" key="1">
    <citation type="submission" date="2021-01" db="EMBL/GenBank/DDBJ databases">
        <authorList>
            <person name="Zahm M."/>
            <person name="Roques C."/>
            <person name="Cabau C."/>
            <person name="Klopp C."/>
            <person name="Donnadieu C."/>
            <person name="Jouanno E."/>
            <person name="Lampietro C."/>
            <person name="Louis A."/>
            <person name="Herpin A."/>
            <person name="Echchiki A."/>
            <person name="Berthelot C."/>
            <person name="Parey E."/>
            <person name="Roest-Crollius H."/>
            <person name="Braasch I."/>
            <person name="Postlethwait J."/>
            <person name="Bobe J."/>
            <person name="Montfort J."/>
            <person name="Bouchez O."/>
            <person name="Begum T."/>
            <person name="Mejri S."/>
            <person name="Adams A."/>
            <person name="Chen W.-J."/>
            <person name="Guiguen Y."/>
        </authorList>
    </citation>
    <scope>NUCLEOTIDE SEQUENCE</scope>
    <source>
        <strain evidence="17">YG-15Mar2019-1</strain>
        <tissue evidence="17">Brain</tissue>
    </source>
</reference>
<keyword evidence="5" id="KW-0677">Repeat</keyword>
<dbReference type="GO" id="GO:0007018">
    <property type="term" value="P:microtubule-based movement"/>
    <property type="evidence" value="ECO:0007669"/>
    <property type="project" value="InterPro"/>
</dbReference>
<keyword evidence="4" id="KW-0493">Microtubule</keyword>
<evidence type="ECO:0000256" key="1">
    <source>
        <dbReference type="ARBA" id="ARBA00004430"/>
    </source>
</evidence>
<dbReference type="PANTHER" id="PTHR45703">
    <property type="entry name" value="DYNEIN HEAVY CHAIN"/>
    <property type="match status" value="1"/>
</dbReference>
<dbReference type="FunFam" id="1.10.8.1220:FF:000001">
    <property type="entry name" value="Dynein axonemal heavy chain 5"/>
    <property type="match status" value="1"/>
</dbReference>
<organism evidence="17 18">
    <name type="scientific">Megalops atlanticus</name>
    <name type="common">Tarpon</name>
    <name type="synonym">Clupea gigantea</name>
    <dbReference type="NCBI Taxonomy" id="7932"/>
    <lineage>
        <taxon>Eukaryota</taxon>
        <taxon>Metazoa</taxon>
        <taxon>Chordata</taxon>
        <taxon>Craniata</taxon>
        <taxon>Vertebrata</taxon>
        <taxon>Euteleostomi</taxon>
        <taxon>Actinopterygii</taxon>
        <taxon>Neopterygii</taxon>
        <taxon>Teleostei</taxon>
        <taxon>Elopiformes</taxon>
        <taxon>Megalopidae</taxon>
        <taxon>Megalops</taxon>
    </lineage>
</organism>
<keyword evidence="8" id="KW-0243">Dynein</keyword>
<dbReference type="GO" id="GO:0051959">
    <property type="term" value="F:dynein light intermediate chain binding"/>
    <property type="evidence" value="ECO:0007669"/>
    <property type="project" value="InterPro"/>
</dbReference>
<dbReference type="Pfam" id="PF12781">
    <property type="entry name" value="AAA_9"/>
    <property type="match status" value="1"/>
</dbReference>
<dbReference type="InterPro" id="IPR027417">
    <property type="entry name" value="P-loop_NTPase"/>
</dbReference>
<evidence type="ECO:0000256" key="5">
    <source>
        <dbReference type="ARBA" id="ARBA00022737"/>
    </source>
</evidence>
<dbReference type="Gene3D" id="3.40.50.300">
    <property type="entry name" value="P-loop containing nucleotide triphosphate hydrolases"/>
    <property type="match status" value="1"/>
</dbReference>
<keyword evidence="6" id="KW-0547">Nucleotide-binding</keyword>
<evidence type="ECO:0000259" key="16">
    <source>
        <dbReference type="Pfam" id="PF12781"/>
    </source>
</evidence>
<keyword evidence="18" id="KW-1185">Reference proteome</keyword>
<comment type="caution">
    <text evidence="17">The sequence shown here is derived from an EMBL/GenBank/DDBJ whole genome shotgun (WGS) entry which is preliminary data.</text>
</comment>
<proteinExistence type="inferred from homology"/>
<dbReference type="GO" id="GO:0005874">
    <property type="term" value="C:microtubule"/>
    <property type="evidence" value="ECO:0007669"/>
    <property type="project" value="UniProtKB-KW"/>
</dbReference>
<dbReference type="Gene3D" id="1.10.8.1220">
    <property type="match status" value="1"/>
</dbReference>
<evidence type="ECO:0000256" key="9">
    <source>
        <dbReference type="ARBA" id="ARBA00023054"/>
    </source>
</evidence>
<comment type="subcellular location">
    <subcellularLocation>
        <location evidence="1">Cytoplasm</location>
        <location evidence="1">Cytoskeleton</location>
        <location evidence="1">Cilium axoneme</location>
    </subcellularLocation>
</comment>
<keyword evidence="11" id="KW-0505">Motor protein</keyword>
<evidence type="ECO:0000313" key="18">
    <source>
        <dbReference type="Proteomes" id="UP001046870"/>
    </source>
</evidence>
<feature type="coiled-coil region" evidence="14">
    <location>
        <begin position="232"/>
        <end position="294"/>
    </location>
</feature>
<dbReference type="GO" id="GO:0030286">
    <property type="term" value="C:dynein complex"/>
    <property type="evidence" value="ECO:0007669"/>
    <property type="project" value="UniProtKB-KW"/>
</dbReference>